<dbReference type="Proteomes" id="UP001472677">
    <property type="component" value="Unassembled WGS sequence"/>
</dbReference>
<organism evidence="1 2">
    <name type="scientific">Hibiscus sabdariffa</name>
    <name type="common">roselle</name>
    <dbReference type="NCBI Taxonomy" id="183260"/>
    <lineage>
        <taxon>Eukaryota</taxon>
        <taxon>Viridiplantae</taxon>
        <taxon>Streptophyta</taxon>
        <taxon>Embryophyta</taxon>
        <taxon>Tracheophyta</taxon>
        <taxon>Spermatophyta</taxon>
        <taxon>Magnoliopsida</taxon>
        <taxon>eudicotyledons</taxon>
        <taxon>Gunneridae</taxon>
        <taxon>Pentapetalae</taxon>
        <taxon>rosids</taxon>
        <taxon>malvids</taxon>
        <taxon>Malvales</taxon>
        <taxon>Malvaceae</taxon>
        <taxon>Malvoideae</taxon>
        <taxon>Hibiscus</taxon>
    </lineage>
</organism>
<keyword evidence="2" id="KW-1185">Reference proteome</keyword>
<evidence type="ECO:0000313" key="1">
    <source>
        <dbReference type="EMBL" id="KAK8546039.1"/>
    </source>
</evidence>
<name>A0ABR2DSX7_9ROSI</name>
<reference evidence="1 2" key="1">
    <citation type="journal article" date="2024" name="G3 (Bethesda)">
        <title>Genome assembly of Hibiscus sabdariffa L. provides insights into metabolisms of medicinal natural products.</title>
        <authorList>
            <person name="Kim T."/>
        </authorList>
    </citation>
    <scope>NUCLEOTIDE SEQUENCE [LARGE SCALE GENOMIC DNA]</scope>
    <source>
        <strain evidence="1">TK-2024</strain>
        <tissue evidence="1">Old leaves</tissue>
    </source>
</reference>
<comment type="caution">
    <text evidence="1">The sequence shown here is derived from an EMBL/GenBank/DDBJ whole genome shotgun (WGS) entry which is preliminary data.</text>
</comment>
<sequence>MQRWRSVVKTGKDGAEKGGFGADLFLLGFGFGVGVGVEGRRRGQGGETSVGSGVLGGAGVGFPHEGNSNGSPAIVDPGRRISHGCFLGQEPAEELVILLDLETSLALWLHFKVARHSGNW</sequence>
<evidence type="ECO:0000313" key="2">
    <source>
        <dbReference type="Proteomes" id="UP001472677"/>
    </source>
</evidence>
<gene>
    <name evidence="1" type="ORF">V6N12_026843</name>
</gene>
<protein>
    <submittedName>
        <fullName evidence="1">Uncharacterized protein</fullName>
    </submittedName>
</protein>
<accession>A0ABR2DSX7</accession>
<proteinExistence type="predicted"/>
<dbReference type="EMBL" id="JBBPBM010000023">
    <property type="protein sequence ID" value="KAK8546039.1"/>
    <property type="molecule type" value="Genomic_DNA"/>
</dbReference>